<dbReference type="InterPro" id="IPR011009">
    <property type="entry name" value="Kinase-like_dom_sf"/>
</dbReference>
<name>A0ABW4GG44_9ACTN</name>
<dbReference type="Proteomes" id="UP001597097">
    <property type="component" value="Unassembled WGS sequence"/>
</dbReference>
<accession>A0ABW4GG44</accession>
<proteinExistence type="predicted"/>
<feature type="domain" description="Aminoglycoside phosphotransferase" evidence="1">
    <location>
        <begin position="73"/>
        <end position="261"/>
    </location>
</feature>
<sequence length="328" mass="35943">MERRFAVREQLTGVVRAALGAEHRLVDVLRLRGGSKKGVYRLVLDDGSTAIAYIWDAAENYWPGLQVEDHADAFSAASGLELFEAAHRRLDAAGIRTPRIYLADRGRELYPADVAVVEDVPGGTLEALIQRDPAAAQPVLARLAETLEVMRGHAGPGFGKVALVDGGGVATGRSCEQVVFERALVDLEEGAVRDARLAAARDRLEGVLRELAAGVRPRSAHVLVHGELGPDHVLVDSAGRPVLIDIEGLMYFDVEWEHAFLRLRFHEDYARLSWDGLDERRMSFYTLAMRLSLVAGPLRLIEGDFPGREAMRGIAEHNLQQALTFIGG</sequence>
<gene>
    <name evidence="2" type="ORF">ACFSJ0_29525</name>
</gene>
<protein>
    <submittedName>
        <fullName evidence="2">Phosphotransferase family protein</fullName>
    </submittedName>
</protein>
<reference evidence="3" key="1">
    <citation type="journal article" date="2019" name="Int. J. Syst. Evol. Microbiol.">
        <title>The Global Catalogue of Microorganisms (GCM) 10K type strain sequencing project: providing services to taxonomists for standard genome sequencing and annotation.</title>
        <authorList>
            <consortium name="The Broad Institute Genomics Platform"/>
            <consortium name="The Broad Institute Genome Sequencing Center for Infectious Disease"/>
            <person name="Wu L."/>
            <person name="Ma J."/>
        </authorList>
    </citation>
    <scope>NUCLEOTIDE SEQUENCE [LARGE SCALE GENOMIC DNA]</scope>
    <source>
        <strain evidence="3">CGMCC 1.15399</strain>
    </source>
</reference>
<dbReference type="Gene3D" id="3.90.1200.10">
    <property type="match status" value="1"/>
</dbReference>
<dbReference type="Pfam" id="PF01636">
    <property type="entry name" value="APH"/>
    <property type="match status" value="1"/>
</dbReference>
<dbReference type="InterPro" id="IPR002575">
    <property type="entry name" value="Aminoglycoside_PTrfase"/>
</dbReference>
<comment type="caution">
    <text evidence="2">The sequence shown here is derived from an EMBL/GenBank/DDBJ whole genome shotgun (WGS) entry which is preliminary data.</text>
</comment>
<evidence type="ECO:0000313" key="3">
    <source>
        <dbReference type="Proteomes" id="UP001597097"/>
    </source>
</evidence>
<evidence type="ECO:0000313" key="2">
    <source>
        <dbReference type="EMBL" id="MFD1541226.1"/>
    </source>
</evidence>
<keyword evidence="3" id="KW-1185">Reference proteome</keyword>
<dbReference type="EMBL" id="JBHUCM010000025">
    <property type="protein sequence ID" value="MFD1541226.1"/>
    <property type="molecule type" value="Genomic_DNA"/>
</dbReference>
<evidence type="ECO:0000259" key="1">
    <source>
        <dbReference type="Pfam" id="PF01636"/>
    </source>
</evidence>
<organism evidence="2 3">
    <name type="scientific">Nonomuraea guangzhouensis</name>
    <dbReference type="NCBI Taxonomy" id="1291555"/>
    <lineage>
        <taxon>Bacteria</taxon>
        <taxon>Bacillati</taxon>
        <taxon>Actinomycetota</taxon>
        <taxon>Actinomycetes</taxon>
        <taxon>Streptosporangiales</taxon>
        <taxon>Streptosporangiaceae</taxon>
        <taxon>Nonomuraea</taxon>
    </lineage>
</organism>
<dbReference type="RefSeq" id="WP_308127556.1">
    <property type="nucleotide sequence ID" value="NZ_JAHKRM010000051.1"/>
</dbReference>
<dbReference type="SUPFAM" id="SSF56112">
    <property type="entry name" value="Protein kinase-like (PK-like)"/>
    <property type="match status" value="1"/>
</dbReference>